<reference evidence="4 5" key="1">
    <citation type="submission" date="2018-08" db="EMBL/GenBank/DDBJ databases">
        <title>Genome Sequences of Legionella pneumophila subsp. pneumophila Isolates, Recovered from a Drinking Water System in a Large Builging.</title>
        <authorList>
            <person name="Gomez-Alvarez V."/>
            <person name="Boczek L."/>
            <person name="King D."/>
            <person name="Pemberton A."/>
            <person name="Pfaller S."/>
            <person name="Rodgers M."/>
            <person name="Santodomingo J."/>
            <person name="Revetta R."/>
        </authorList>
    </citation>
    <scope>NUCLEOTIDE SEQUENCE [LARGE SCALE GENOMIC DNA]</scope>
    <source>
        <strain evidence="4 5">L01C.1</strain>
    </source>
</reference>
<dbReference type="Gene3D" id="1.25.40.20">
    <property type="entry name" value="Ankyrin repeat-containing domain"/>
    <property type="match status" value="4"/>
</dbReference>
<keyword evidence="2 3" id="KW-0040">ANK repeat</keyword>
<evidence type="ECO:0000256" key="1">
    <source>
        <dbReference type="ARBA" id="ARBA00022737"/>
    </source>
</evidence>
<evidence type="ECO:0000313" key="5">
    <source>
        <dbReference type="Proteomes" id="UP000277145"/>
    </source>
</evidence>
<feature type="repeat" description="ANK" evidence="3">
    <location>
        <begin position="439"/>
        <end position="471"/>
    </location>
</feature>
<dbReference type="PRINTS" id="PR01415">
    <property type="entry name" value="ANKYRIN"/>
</dbReference>
<keyword evidence="1" id="KW-0677">Repeat</keyword>
<dbReference type="PROSITE" id="PS50297">
    <property type="entry name" value="ANK_REP_REGION"/>
    <property type="match status" value="4"/>
</dbReference>
<dbReference type="PROSITE" id="PS50088">
    <property type="entry name" value="ANK_REPEAT"/>
    <property type="match status" value="5"/>
</dbReference>
<organism evidence="4 5">
    <name type="scientific">Legionella pneumophila subsp. pneumophila</name>
    <dbReference type="NCBI Taxonomy" id="91891"/>
    <lineage>
        <taxon>Bacteria</taxon>
        <taxon>Pseudomonadati</taxon>
        <taxon>Pseudomonadota</taxon>
        <taxon>Gammaproteobacteria</taxon>
        <taxon>Legionellales</taxon>
        <taxon>Legionellaceae</taxon>
        <taxon>Legionella</taxon>
    </lineage>
</organism>
<dbReference type="InterPro" id="IPR002110">
    <property type="entry name" value="Ankyrin_rpt"/>
</dbReference>
<gene>
    <name evidence="4" type="ORF">D1H98_09795</name>
</gene>
<feature type="repeat" description="ANK" evidence="3">
    <location>
        <begin position="305"/>
        <end position="334"/>
    </location>
</feature>
<proteinExistence type="predicted"/>
<name>A0A3A6W6C0_LEGPN</name>
<dbReference type="Proteomes" id="UP000277145">
    <property type="component" value="Unassembled WGS sequence"/>
</dbReference>
<accession>A0A3A6W6C0</accession>
<feature type="repeat" description="ANK" evidence="3">
    <location>
        <begin position="194"/>
        <end position="221"/>
    </location>
</feature>
<dbReference type="InterPro" id="IPR036770">
    <property type="entry name" value="Ankyrin_rpt-contain_sf"/>
</dbReference>
<dbReference type="Pfam" id="PF12796">
    <property type="entry name" value="Ank_2"/>
    <property type="match status" value="2"/>
</dbReference>
<dbReference type="EMBL" id="QWDR01000001">
    <property type="protein sequence ID" value="RJY35028.1"/>
    <property type="molecule type" value="Genomic_DNA"/>
</dbReference>
<evidence type="ECO:0000256" key="3">
    <source>
        <dbReference type="PROSITE-ProRule" id="PRU00023"/>
    </source>
</evidence>
<evidence type="ECO:0000256" key="2">
    <source>
        <dbReference type="ARBA" id="ARBA00023043"/>
    </source>
</evidence>
<comment type="caution">
    <text evidence="4">The sequence shown here is derived from an EMBL/GenBank/DDBJ whole genome shotgun (WGS) entry which is preliminary data.</text>
</comment>
<dbReference type="SMART" id="SM00248">
    <property type="entry name" value="ANK"/>
    <property type="match status" value="10"/>
</dbReference>
<feature type="repeat" description="ANK" evidence="3">
    <location>
        <begin position="406"/>
        <end position="438"/>
    </location>
</feature>
<feature type="repeat" description="ANK" evidence="3">
    <location>
        <begin position="472"/>
        <end position="504"/>
    </location>
</feature>
<dbReference type="SUPFAM" id="SSF48403">
    <property type="entry name" value="Ankyrin repeat"/>
    <property type="match status" value="1"/>
</dbReference>
<evidence type="ECO:0000313" key="4">
    <source>
        <dbReference type="EMBL" id="RJY35028.1"/>
    </source>
</evidence>
<dbReference type="Pfam" id="PF00023">
    <property type="entry name" value="Ank"/>
    <property type="match status" value="2"/>
</dbReference>
<dbReference type="PANTHER" id="PTHR24126:SF14">
    <property type="entry name" value="ANK_REP_REGION DOMAIN-CONTAINING PROTEIN"/>
    <property type="match status" value="1"/>
</dbReference>
<sequence>MSFSKVNKILDSNSILKEEIDKPEVLGLAQSSGGEEPPMIPDEMLFALQDRVGVNRVQQACIDGNLHVLERMNCDEFDYVDSYGTTPLMLAIEHDHKAIAYYLLRSRMINLNLHKKDNAGRSALSMAKEKGWDDIVDLIRNTMENPVYNNMELYYATINGYLDSVTELLPKIDEPGFATKETWINTYPLFGNIFHAACCGGNLEIVKLLMEYGAEINSRSYNRERHNFYYATTPILVACRYGHAHLVEYLLTQDGVQYDIIELFHIAVEYGHYAVMDLLLRKIRAENIALDLNRGLEFHASWYGTPLDKACRSGQVDIVDRLIAEGIDMKEEDNISAITTAIWNADNPEYPAIDILDRLLAECDRQGISIPLTAPEIAIIACNRNRADILDRLIIRGFDFNLGNRHGEYPLITAAIKGHEAIVDRLLSLSVDVNQRDSEGKTALFQAARHNNLEIVKLLVNNGADINIPDNKGVTPLMRVAETCFTEVVKYLLNSGADTSLKDKGGRSALDYASSSSLYFMQENLALIRDADIQKNLYKSPSSSSQSVNNPYMLWSSNRANLPEEESVKSEIISEEKAFTFQSK</sequence>
<dbReference type="PANTHER" id="PTHR24126">
    <property type="entry name" value="ANKYRIN REPEAT, PH AND SEC7 DOMAIN CONTAINING PROTEIN SECG-RELATED"/>
    <property type="match status" value="1"/>
</dbReference>
<protein>
    <submittedName>
        <fullName evidence="4">Ankyrin repeat domain-containing protein</fullName>
    </submittedName>
</protein>
<dbReference type="RefSeq" id="WP_015961277.1">
    <property type="nucleotide sequence ID" value="NZ_CP021281.1"/>
</dbReference>
<dbReference type="AlphaFoldDB" id="A0A3A6W6C0"/>